<dbReference type="AlphaFoldDB" id="A0A7J7SXM3"/>
<feature type="region of interest" description="Disordered" evidence="1">
    <location>
        <begin position="67"/>
        <end position="151"/>
    </location>
</feature>
<reference evidence="2 3" key="1">
    <citation type="journal article" date="2020" name="Nature">
        <title>Six reference-quality genomes reveal evolution of bat adaptations.</title>
        <authorList>
            <person name="Jebb D."/>
            <person name="Huang Z."/>
            <person name="Pippel M."/>
            <person name="Hughes G.M."/>
            <person name="Lavrichenko K."/>
            <person name="Devanna P."/>
            <person name="Winkler S."/>
            <person name="Jermiin L.S."/>
            <person name="Skirmuntt E.C."/>
            <person name="Katzourakis A."/>
            <person name="Burkitt-Gray L."/>
            <person name="Ray D.A."/>
            <person name="Sullivan K.A.M."/>
            <person name="Roscito J.G."/>
            <person name="Kirilenko B.M."/>
            <person name="Davalos L.M."/>
            <person name="Corthals A.P."/>
            <person name="Power M.L."/>
            <person name="Jones G."/>
            <person name="Ransome R.D."/>
            <person name="Dechmann D.K.N."/>
            <person name="Locatelli A.G."/>
            <person name="Puechmaille S.J."/>
            <person name="Fedrigo O."/>
            <person name="Jarvis E.D."/>
            <person name="Hiller M."/>
            <person name="Vernes S.C."/>
            <person name="Myers E.W."/>
            <person name="Teeling E.C."/>
        </authorList>
    </citation>
    <scope>NUCLEOTIDE SEQUENCE [LARGE SCALE GENOMIC DNA]</scope>
    <source>
        <strain evidence="2">MRhiFer1</strain>
        <tissue evidence="2">Lung</tissue>
    </source>
</reference>
<proteinExistence type="predicted"/>
<comment type="caution">
    <text evidence="2">The sequence shown here is derived from an EMBL/GenBank/DDBJ whole genome shotgun (WGS) entry which is preliminary data.</text>
</comment>
<evidence type="ECO:0000313" key="3">
    <source>
        <dbReference type="Proteomes" id="UP000585614"/>
    </source>
</evidence>
<accession>A0A7J7SXM3</accession>
<gene>
    <name evidence="2" type="ORF">mRhiFer1_009016</name>
</gene>
<protein>
    <submittedName>
        <fullName evidence="2">Uncharacterized protein</fullName>
    </submittedName>
</protein>
<feature type="compositionally biased region" description="Polar residues" evidence="1">
    <location>
        <begin position="100"/>
        <end position="115"/>
    </location>
</feature>
<evidence type="ECO:0000313" key="2">
    <source>
        <dbReference type="EMBL" id="KAF6293104.1"/>
    </source>
</evidence>
<dbReference type="EMBL" id="JACAGC010000021">
    <property type="protein sequence ID" value="KAF6293104.1"/>
    <property type="molecule type" value="Genomic_DNA"/>
</dbReference>
<feature type="region of interest" description="Disordered" evidence="1">
    <location>
        <begin position="1"/>
        <end position="29"/>
    </location>
</feature>
<sequence>MAKLGTLERQRAKRVPPGPRSAGRTTLTEQDVLRTSLVIYETRVYYTTGNPPPSLKPPAPERVFLAPESTDRRPATPSTSLPRWQGPPLSSKAGACTQPGGCSQTTSSFTRSQNLPPARFSLHPNLQAPQQSFKGHFGDMHVSKPQSWQEGPRPVLITPALAISAEGLLVTEEGVTLSQASLFLTIGQHPNPRWLRRDISCFILIRSPLLSGGQCV</sequence>
<dbReference type="Proteomes" id="UP000585614">
    <property type="component" value="Unassembled WGS sequence"/>
</dbReference>
<feature type="compositionally biased region" description="Basic and acidic residues" evidence="1">
    <location>
        <begin position="1"/>
        <end position="10"/>
    </location>
</feature>
<name>A0A7J7SXM3_RHIFE</name>
<evidence type="ECO:0000256" key="1">
    <source>
        <dbReference type="SAM" id="MobiDB-lite"/>
    </source>
</evidence>
<organism evidence="2 3">
    <name type="scientific">Rhinolophus ferrumequinum</name>
    <name type="common">Greater horseshoe bat</name>
    <dbReference type="NCBI Taxonomy" id="59479"/>
    <lineage>
        <taxon>Eukaryota</taxon>
        <taxon>Metazoa</taxon>
        <taxon>Chordata</taxon>
        <taxon>Craniata</taxon>
        <taxon>Vertebrata</taxon>
        <taxon>Euteleostomi</taxon>
        <taxon>Mammalia</taxon>
        <taxon>Eutheria</taxon>
        <taxon>Laurasiatheria</taxon>
        <taxon>Chiroptera</taxon>
        <taxon>Yinpterochiroptera</taxon>
        <taxon>Rhinolophoidea</taxon>
        <taxon>Rhinolophidae</taxon>
        <taxon>Rhinolophinae</taxon>
        <taxon>Rhinolophus</taxon>
    </lineage>
</organism>